<dbReference type="Proteomes" id="UP000279833">
    <property type="component" value="Unassembled WGS sequence"/>
</dbReference>
<sequence length="71" mass="8048">MFSRKVMVGVSRQGTLKLGLLLFCANRQDVPVIFREWTLPSRFNFVSLSSTVRDVTTRPFGPRLITCGTEI</sequence>
<gene>
    <name evidence="1" type="ORF">SCUD_LOCUS8795</name>
</gene>
<dbReference type="AlphaFoldDB" id="A0A183K1D2"/>
<name>A0A183K1D2_9TREM</name>
<proteinExistence type="predicted"/>
<dbReference type="WBParaSite" id="SCUD_0000879501-mRNA-1">
    <property type="protein sequence ID" value="SCUD_0000879501-mRNA-1"/>
    <property type="gene ID" value="SCUD_0000879501"/>
</dbReference>
<dbReference type="EMBL" id="UZAK01032910">
    <property type="protein sequence ID" value="VDP32539.1"/>
    <property type="molecule type" value="Genomic_DNA"/>
</dbReference>
<evidence type="ECO:0000313" key="1">
    <source>
        <dbReference type="EMBL" id="VDP32539.1"/>
    </source>
</evidence>
<keyword evidence="2" id="KW-1185">Reference proteome</keyword>
<reference evidence="3" key="1">
    <citation type="submission" date="2016-06" db="UniProtKB">
        <authorList>
            <consortium name="WormBaseParasite"/>
        </authorList>
    </citation>
    <scope>IDENTIFICATION</scope>
</reference>
<protein>
    <submittedName>
        <fullName evidence="3">Secreted protein</fullName>
    </submittedName>
</protein>
<evidence type="ECO:0000313" key="3">
    <source>
        <dbReference type="WBParaSite" id="SCUD_0000879501-mRNA-1"/>
    </source>
</evidence>
<reference evidence="1 2" key="2">
    <citation type="submission" date="2018-11" db="EMBL/GenBank/DDBJ databases">
        <authorList>
            <consortium name="Pathogen Informatics"/>
        </authorList>
    </citation>
    <scope>NUCLEOTIDE SEQUENCE [LARGE SCALE GENOMIC DNA]</scope>
    <source>
        <strain evidence="1">Dakar</strain>
        <strain evidence="2">Dakar, Senegal</strain>
    </source>
</reference>
<evidence type="ECO:0000313" key="2">
    <source>
        <dbReference type="Proteomes" id="UP000279833"/>
    </source>
</evidence>
<organism evidence="3">
    <name type="scientific">Schistosoma curassoni</name>
    <dbReference type="NCBI Taxonomy" id="6186"/>
    <lineage>
        <taxon>Eukaryota</taxon>
        <taxon>Metazoa</taxon>
        <taxon>Spiralia</taxon>
        <taxon>Lophotrochozoa</taxon>
        <taxon>Platyhelminthes</taxon>
        <taxon>Trematoda</taxon>
        <taxon>Digenea</taxon>
        <taxon>Strigeidida</taxon>
        <taxon>Schistosomatoidea</taxon>
        <taxon>Schistosomatidae</taxon>
        <taxon>Schistosoma</taxon>
    </lineage>
</organism>
<accession>A0A183K1D2</accession>